<organism evidence="4 5">
    <name type="scientific">[Ruminococcus] torques</name>
    <dbReference type="NCBI Taxonomy" id="33039"/>
    <lineage>
        <taxon>Bacteria</taxon>
        <taxon>Bacillati</taxon>
        <taxon>Bacillota</taxon>
        <taxon>Clostridia</taxon>
        <taxon>Lachnospirales</taxon>
        <taxon>Lachnospiraceae</taxon>
        <taxon>Mediterraneibacter</taxon>
    </lineage>
</organism>
<keyword evidence="2" id="KW-0238">DNA-binding</keyword>
<dbReference type="SUPFAM" id="SSF51182">
    <property type="entry name" value="RmlC-like cupins"/>
    <property type="match status" value="1"/>
</dbReference>
<dbReference type="AlphaFoldDB" id="A0A174YIE5"/>
<dbReference type="EMBL" id="CZBX01000003">
    <property type="protein sequence ID" value="CUQ84177.1"/>
    <property type="molecule type" value="Genomic_DNA"/>
</dbReference>
<evidence type="ECO:0000256" key="1">
    <source>
        <dbReference type="ARBA" id="ARBA00023015"/>
    </source>
</evidence>
<dbReference type="InterPro" id="IPR018060">
    <property type="entry name" value="HTH_AraC"/>
</dbReference>
<dbReference type="Proteomes" id="UP000078383">
    <property type="component" value="Unassembled WGS sequence"/>
</dbReference>
<dbReference type="InterPro" id="IPR011051">
    <property type="entry name" value="RmlC_Cupin_sf"/>
</dbReference>
<dbReference type="InterPro" id="IPR014710">
    <property type="entry name" value="RmlC-like_jellyroll"/>
</dbReference>
<dbReference type="GO" id="GO:0003700">
    <property type="term" value="F:DNA-binding transcription factor activity"/>
    <property type="evidence" value="ECO:0007669"/>
    <property type="project" value="InterPro"/>
</dbReference>
<dbReference type="InterPro" id="IPR013096">
    <property type="entry name" value="Cupin_2"/>
</dbReference>
<dbReference type="InterPro" id="IPR009057">
    <property type="entry name" value="Homeodomain-like_sf"/>
</dbReference>
<dbReference type="RefSeq" id="WP_015527732.1">
    <property type="nucleotide sequence ID" value="NZ_CACRUQ010000006.1"/>
</dbReference>
<dbReference type="GO" id="GO:0043565">
    <property type="term" value="F:sequence-specific DNA binding"/>
    <property type="evidence" value="ECO:0007669"/>
    <property type="project" value="InterPro"/>
</dbReference>
<keyword evidence="1" id="KW-0805">Transcription regulation</keyword>
<dbReference type="PROSITE" id="PS01124">
    <property type="entry name" value="HTH_ARAC_FAMILY_2"/>
    <property type="match status" value="1"/>
</dbReference>
<accession>A0A174YIE5</accession>
<protein>
    <submittedName>
        <fullName evidence="4">Regulatory protein soxS</fullName>
    </submittedName>
</protein>
<dbReference type="Gene3D" id="1.10.10.60">
    <property type="entry name" value="Homeodomain-like"/>
    <property type="match status" value="2"/>
</dbReference>
<evidence type="ECO:0000313" key="5">
    <source>
        <dbReference type="Proteomes" id="UP000078383"/>
    </source>
</evidence>
<dbReference type="SMART" id="SM00342">
    <property type="entry name" value="HTH_ARAC"/>
    <property type="match status" value="1"/>
</dbReference>
<dbReference type="SUPFAM" id="SSF46689">
    <property type="entry name" value="Homeodomain-like"/>
    <property type="match status" value="2"/>
</dbReference>
<dbReference type="Pfam" id="PF07883">
    <property type="entry name" value="Cupin_2"/>
    <property type="match status" value="1"/>
</dbReference>
<dbReference type="Pfam" id="PF12833">
    <property type="entry name" value="HTH_18"/>
    <property type="match status" value="1"/>
</dbReference>
<evidence type="ECO:0000313" key="4">
    <source>
        <dbReference type="EMBL" id="CUQ84177.1"/>
    </source>
</evidence>
<dbReference type="Gene3D" id="2.60.120.10">
    <property type="entry name" value="Jelly Rolls"/>
    <property type="match status" value="1"/>
</dbReference>
<dbReference type="PRINTS" id="PR00032">
    <property type="entry name" value="HTHARAC"/>
</dbReference>
<keyword evidence="3" id="KW-0804">Transcription</keyword>
<gene>
    <name evidence="4" type="primary">soxS_1</name>
    <name evidence="4" type="ORF">ERS852502_00862</name>
</gene>
<evidence type="ECO:0000256" key="3">
    <source>
        <dbReference type="ARBA" id="ARBA00023163"/>
    </source>
</evidence>
<dbReference type="OrthoDB" id="9776971at2"/>
<reference evidence="4 5" key="1">
    <citation type="submission" date="2015-09" db="EMBL/GenBank/DDBJ databases">
        <authorList>
            <consortium name="Pathogen Informatics"/>
        </authorList>
    </citation>
    <scope>NUCLEOTIDE SEQUENCE [LARGE SCALE GENOMIC DNA]</scope>
    <source>
        <strain evidence="4 5">2789STDY5834889</strain>
    </source>
</reference>
<proteinExistence type="predicted"/>
<dbReference type="PANTHER" id="PTHR43280">
    <property type="entry name" value="ARAC-FAMILY TRANSCRIPTIONAL REGULATOR"/>
    <property type="match status" value="1"/>
</dbReference>
<sequence length="263" mass="30088">MKPIYEENEETLEIAEQISCHIPPHLHKSMELVSVTEGTLEIGVGTELYHMEKGDFALVFPELIHHYQVFNSESCKAIYALASPLLAPSYTKELQQFCPVNPVILAQEVHPDVNYALRSMLVYPAASQGHVLHQAFIQIILARTLPLFEMIDKSSVGSNDIIYQTVSYIAAHYTEELTLSKMAHDLGISQSSLSRVFSGTFHTNFNRYLNEARLDYACSLLLHSDHTILDICIRTGFDSQRTFNRVFQERYHMSPREYRKQPH</sequence>
<dbReference type="PANTHER" id="PTHR43280:SF2">
    <property type="entry name" value="HTH-TYPE TRANSCRIPTIONAL REGULATOR EXSA"/>
    <property type="match status" value="1"/>
</dbReference>
<name>A0A174YIE5_9FIRM</name>
<dbReference type="InterPro" id="IPR020449">
    <property type="entry name" value="Tscrpt_reg_AraC-type_HTH"/>
</dbReference>
<evidence type="ECO:0000256" key="2">
    <source>
        <dbReference type="ARBA" id="ARBA00023125"/>
    </source>
</evidence>